<dbReference type="SUPFAM" id="SSF55073">
    <property type="entry name" value="Nucleotide cyclase"/>
    <property type="match status" value="1"/>
</dbReference>
<dbReference type="PANTHER" id="PTHR33121:SF70">
    <property type="entry name" value="SIGNALING PROTEIN YKOW"/>
    <property type="match status" value="1"/>
</dbReference>
<dbReference type="PROSITE" id="PS50887">
    <property type="entry name" value="GGDEF"/>
    <property type="match status" value="1"/>
</dbReference>
<comment type="caution">
    <text evidence="4">The sequence shown here is derived from an EMBL/GenBank/DDBJ whole genome shotgun (WGS) entry which is preliminary data.</text>
</comment>
<dbReference type="InterPro" id="IPR000160">
    <property type="entry name" value="GGDEF_dom"/>
</dbReference>
<dbReference type="SUPFAM" id="SSF141868">
    <property type="entry name" value="EAL domain-like"/>
    <property type="match status" value="1"/>
</dbReference>
<keyword evidence="5" id="KW-1185">Reference proteome</keyword>
<dbReference type="InterPro" id="IPR029787">
    <property type="entry name" value="Nucleotide_cyclase"/>
</dbReference>
<dbReference type="EMBL" id="JABBPG010000003">
    <property type="protein sequence ID" value="NOU50953.1"/>
    <property type="molecule type" value="Genomic_DNA"/>
</dbReference>
<evidence type="ECO:0000256" key="1">
    <source>
        <dbReference type="SAM" id="Phobius"/>
    </source>
</evidence>
<keyword evidence="1" id="KW-0812">Transmembrane</keyword>
<feature type="transmembrane region" description="Helical" evidence="1">
    <location>
        <begin position="33"/>
        <end position="57"/>
    </location>
</feature>
<dbReference type="SMART" id="SM00052">
    <property type="entry name" value="EAL"/>
    <property type="match status" value="1"/>
</dbReference>
<evidence type="ECO:0000259" key="3">
    <source>
        <dbReference type="PROSITE" id="PS50887"/>
    </source>
</evidence>
<name>A0A849VEL5_9GAMM</name>
<dbReference type="Gene3D" id="3.30.70.270">
    <property type="match status" value="1"/>
</dbReference>
<gene>
    <name evidence="4" type="ORF">HG263_10460</name>
</gene>
<dbReference type="CDD" id="cd01949">
    <property type="entry name" value="GGDEF"/>
    <property type="match status" value="1"/>
</dbReference>
<dbReference type="RefSeq" id="WP_171626017.1">
    <property type="nucleotide sequence ID" value="NZ_JABBPG010000003.1"/>
</dbReference>
<dbReference type="GO" id="GO:0071111">
    <property type="term" value="F:cyclic-guanylate-specific phosphodiesterase activity"/>
    <property type="evidence" value="ECO:0007669"/>
    <property type="project" value="InterPro"/>
</dbReference>
<dbReference type="NCBIfam" id="TIGR00254">
    <property type="entry name" value="GGDEF"/>
    <property type="match status" value="1"/>
</dbReference>
<dbReference type="InterPro" id="IPR043128">
    <property type="entry name" value="Rev_trsase/Diguanyl_cyclase"/>
</dbReference>
<proteinExistence type="predicted"/>
<dbReference type="Pfam" id="PF00990">
    <property type="entry name" value="GGDEF"/>
    <property type="match status" value="1"/>
</dbReference>
<organism evidence="4 5">
    <name type="scientific">Pseudoalteromonas caenipelagi</name>
    <dbReference type="NCBI Taxonomy" id="2726988"/>
    <lineage>
        <taxon>Bacteria</taxon>
        <taxon>Pseudomonadati</taxon>
        <taxon>Pseudomonadota</taxon>
        <taxon>Gammaproteobacteria</taxon>
        <taxon>Alteromonadales</taxon>
        <taxon>Pseudoalteromonadaceae</taxon>
        <taxon>Pseudoalteromonas</taxon>
    </lineage>
</organism>
<evidence type="ECO:0000313" key="5">
    <source>
        <dbReference type="Proteomes" id="UP000586305"/>
    </source>
</evidence>
<feature type="domain" description="GGDEF" evidence="3">
    <location>
        <begin position="131"/>
        <end position="263"/>
    </location>
</feature>
<evidence type="ECO:0000259" key="2">
    <source>
        <dbReference type="PROSITE" id="PS50883"/>
    </source>
</evidence>
<dbReference type="CDD" id="cd01948">
    <property type="entry name" value="EAL"/>
    <property type="match status" value="1"/>
</dbReference>
<dbReference type="AlphaFoldDB" id="A0A849VEL5"/>
<evidence type="ECO:0000313" key="4">
    <source>
        <dbReference type="EMBL" id="NOU50953.1"/>
    </source>
</evidence>
<keyword evidence="1" id="KW-1133">Transmembrane helix</keyword>
<feature type="transmembrane region" description="Helical" evidence="1">
    <location>
        <begin position="64"/>
        <end position="87"/>
    </location>
</feature>
<dbReference type="InterPro" id="IPR001633">
    <property type="entry name" value="EAL_dom"/>
</dbReference>
<dbReference type="Pfam" id="PF00563">
    <property type="entry name" value="EAL"/>
    <property type="match status" value="1"/>
</dbReference>
<keyword evidence="1" id="KW-0472">Membrane</keyword>
<dbReference type="Gene3D" id="3.20.20.450">
    <property type="entry name" value="EAL domain"/>
    <property type="match status" value="1"/>
</dbReference>
<dbReference type="PANTHER" id="PTHR33121">
    <property type="entry name" value="CYCLIC DI-GMP PHOSPHODIESTERASE PDEF"/>
    <property type="match status" value="1"/>
</dbReference>
<feature type="domain" description="EAL" evidence="2">
    <location>
        <begin position="272"/>
        <end position="525"/>
    </location>
</feature>
<dbReference type="InterPro" id="IPR050706">
    <property type="entry name" value="Cyclic-di-GMP_PDE-like"/>
</dbReference>
<reference evidence="4 5" key="1">
    <citation type="submission" date="2020-04" db="EMBL/GenBank/DDBJ databases">
        <title>Pseudoalteromonas caenipelagi sp. nov., isolated from a tidal flat.</title>
        <authorList>
            <person name="Park S."/>
            <person name="Yoon J.-H."/>
        </authorList>
    </citation>
    <scope>NUCLEOTIDE SEQUENCE [LARGE SCALE GENOMIC DNA]</scope>
    <source>
        <strain evidence="4 5">JBTF-M23</strain>
    </source>
</reference>
<accession>A0A849VEL5</accession>
<dbReference type="PROSITE" id="PS50883">
    <property type="entry name" value="EAL"/>
    <property type="match status" value="1"/>
</dbReference>
<dbReference type="Proteomes" id="UP000586305">
    <property type="component" value="Unassembled WGS sequence"/>
</dbReference>
<dbReference type="InterPro" id="IPR035919">
    <property type="entry name" value="EAL_sf"/>
</dbReference>
<protein>
    <submittedName>
        <fullName evidence="4">Bifunctional diguanylate cyclase/phosphodiesterase</fullName>
    </submittedName>
</protein>
<dbReference type="SMART" id="SM00267">
    <property type="entry name" value="GGDEF"/>
    <property type="match status" value="1"/>
</dbReference>
<sequence>MGSLAFVLVCIGIVGLCLSLFSAYETCKISPHVGWRVLLGLVIFFVLGYGAFAAYLFEQEHTDLLNIGLASILFLGSIFVLLVNYLARQSLQSLAKLVEYERFHAQTDFLTKLNNREHCINTIDAKIALQKPFSVMLIDLNNFKQINDSVGHLFGDKVLIALSERLLSSLLSGSELFRIGGDEFVLVIDSATEPQIYEQNNALLKALEQPLQVEGVAVDVQYSAGASIYSTQQLSDSVELLKAADIAMYKAKNSKQSLVIFDDSLHLENEQDFHISVGLKEAFMQQALKVYYQPIVKAKTGTVHGVEALCRWPQSNGNMMLPERFVNVAESSNLIRQLSLFVIKQVFTDLPKLLQCDNDLVVHINLSSHDVLNKELVSLLASLLNESNVDAKHVMFELTETMMFSDLQQAQALIEVLIDMGFAVSIDDFGSGFSSFKVLKNLPVSQIKVEPSFIESCLKDEKAQIIVETTIFMAQRLKCSITAVGVNDDRVAQFLCDLKCDYLQGFNISEALPLDDCVKWIKSNGLVKKALRKYE</sequence>